<dbReference type="InterPro" id="IPR007708">
    <property type="entry name" value="DBR1_C"/>
</dbReference>
<keyword evidence="3" id="KW-1185">Reference proteome</keyword>
<evidence type="ECO:0000313" key="2">
    <source>
        <dbReference type="EMBL" id="GMM43455.1"/>
    </source>
</evidence>
<protein>
    <submittedName>
        <fullName evidence="2">RNA lariat debranching enzyme</fullName>
    </submittedName>
</protein>
<name>A0AAV5QWQ0_PICKL</name>
<dbReference type="SMART" id="SM01124">
    <property type="entry name" value="DBR1"/>
    <property type="match status" value="1"/>
</dbReference>
<dbReference type="GO" id="GO:0005634">
    <property type="term" value="C:nucleus"/>
    <property type="evidence" value="ECO:0007669"/>
    <property type="project" value="TreeGrafter"/>
</dbReference>
<dbReference type="Proteomes" id="UP001378960">
    <property type="component" value="Unassembled WGS sequence"/>
</dbReference>
<organism evidence="2 3">
    <name type="scientific">Pichia kluyveri</name>
    <name type="common">Yeast</name>
    <dbReference type="NCBI Taxonomy" id="36015"/>
    <lineage>
        <taxon>Eukaryota</taxon>
        <taxon>Fungi</taxon>
        <taxon>Dikarya</taxon>
        <taxon>Ascomycota</taxon>
        <taxon>Saccharomycotina</taxon>
        <taxon>Pichiomycetes</taxon>
        <taxon>Pichiales</taxon>
        <taxon>Pichiaceae</taxon>
        <taxon>Pichia</taxon>
    </lineage>
</organism>
<dbReference type="InterPro" id="IPR029052">
    <property type="entry name" value="Metallo-depent_PP-like"/>
</dbReference>
<proteinExistence type="predicted"/>
<dbReference type="EMBL" id="BTGB01000001">
    <property type="protein sequence ID" value="GMM43455.1"/>
    <property type="molecule type" value="Genomic_DNA"/>
</dbReference>
<evidence type="ECO:0000313" key="3">
    <source>
        <dbReference type="Proteomes" id="UP001378960"/>
    </source>
</evidence>
<dbReference type="SUPFAM" id="SSF56300">
    <property type="entry name" value="Metallo-dependent phosphatases"/>
    <property type="match status" value="1"/>
</dbReference>
<gene>
    <name evidence="2" type="ORF">DAPK24_000300</name>
</gene>
<feature type="domain" description="Lariat debranching enzyme C-terminal" evidence="1">
    <location>
        <begin position="325"/>
        <end position="466"/>
    </location>
</feature>
<dbReference type="Pfam" id="PF00149">
    <property type="entry name" value="Metallophos"/>
    <property type="match status" value="1"/>
</dbReference>
<reference evidence="2 3" key="1">
    <citation type="journal article" date="2023" name="Elife">
        <title>Identification of key yeast species and microbe-microbe interactions impacting larval growth of Drosophila in the wild.</title>
        <authorList>
            <person name="Mure A."/>
            <person name="Sugiura Y."/>
            <person name="Maeda R."/>
            <person name="Honda K."/>
            <person name="Sakurai N."/>
            <person name="Takahashi Y."/>
            <person name="Watada M."/>
            <person name="Katoh T."/>
            <person name="Gotoh A."/>
            <person name="Gotoh Y."/>
            <person name="Taniguchi I."/>
            <person name="Nakamura K."/>
            <person name="Hayashi T."/>
            <person name="Katayama T."/>
            <person name="Uemura T."/>
            <person name="Hattori Y."/>
        </authorList>
    </citation>
    <scope>NUCLEOTIDE SEQUENCE [LARGE SCALE GENOMIC DNA]</scope>
    <source>
        <strain evidence="2 3">PK-24</strain>
    </source>
</reference>
<comment type="caution">
    <text evidence="2">The sequence shown here is derived from an EMBL/GenBank/DDBJ whole genome shotgun (WGS) entry which is preliminary data.</text>
</comment>
<dbReference type="GO" id="GO:0008419">
    <property type="term" value="F:RNA lariat debranching enzyme activity"/>
    <property type="evidence" value="ECO:0007669"/>
    <property type="project" value="TreeGrafter"/>
</dbReference>
<accession>A0AAV5QWQ0</accession>
<dbReference type="GO" id="GO:0000398">
    <property type="term" value="P:mRNA splicing, via spliceosome"/>
    <property type="evidence" value="ECO:0007669"/>
    <property type="project" value="TreeGrafter"/>
</dbReference>
<dbReference type="Gene3D" id="3.60.21.10">
    <property type="match status" value="1"/>
</dbReference>
<dbReference type="PANTHER" id="PTHR12849">
    <property type="entry name" value="RNA LARIAT DEBRANCHING ENZYME"/>
    <property type="match status" value="1"/>
</dbReference>
<dbReference type="PANTHER" id="PTHR12849:SF0">
    <property type="entry name" value="LARIAT DEBRANCHING ENZYME"/>
    <property type="match status" value="1"/>
</dbReference>
<dbReference type="AlphaFoldDB" id="A0AAV5QWQ0"/>
<dbReference type="InterPro" id="IPR004843">
    <property type="entry name" value="Calcineurin-like_PHP"/>
</dbReference>
<dbReference type="Pfam" id="PF05011">
    <property type="entry name" value="DBR1"/>
    <property type="match status" value="1"/>
</dbReference>
<evidence type="ECO:0000259" key="1">
    <source>
        <dbReference type="SMART" id="SM01124"/>
    </source>
</evidence>
<sequence>MKVAIEGCCHGCLDQIYKRLNKKKVELLIICGDFQSIRNKADLQSMSVPDKYKSMGDFQDYYTLKKKAPIMTIFIGGNHESSNYLEELKFGGFVAPNIFYMGRSSVIWYKGLRIGGISGVYWLPDFLKLRPVNYQFPLQRSNIRSIYHYSMEDYIKLKLLNVSPKMIMLSHDWPEGIYNYGNKDRLLKQKPFFKSDIKKGELGSPFNMNLLKKIQPSYWFSAHLHVKFTAMLKWGDDKANEKKRIINEDEVTLESKKVKVDQNNEDEIELDISLDDKKNEEEIELEISVDEKNKNQDEIELDICCDDTTNTDEIGKDSNEDTTPIEPTISNGTTKFLALDKCLPRREYLEIMDIELTDKDHISTKFKNEPLFYDEEYISSHKVINKYKHKLENISIGELNNENSEIFKEFQSLKEFYLKEYKNLDRKSYRSLFNIHIKGFVQTALPNEKIGELKVNPQTTNFISKFE</sequence>